<dbReference type="PROSITE" id="PS00636">
    <property type="entry name" value="DNAJ_1"/>
    <property type="match status" value="1"/>
</dbReference>
<evidence type="ECO:0000256" key="6">
    <source>
        <dbReference type="SAM" id="SignalP"/>
    </source>
</evidence>
<dbReference type="SMART" id="SM00271">
    <property type="entry name" value="DnaJ"/>
    <property type="match status" value="1"/>
</dbReference>
<evidence type="ECO:0000256" key="5">
    <source>
        <dbReference type="ARBA" id="ARBA00037847"/>
    </source>
</evidence>
<dbReference type="Pfam" id="PF00226">
    <property type="entry name" value="DnaJ"/>
    <property type="match status" value="1"/>
</dbReference>
<gene>
    <name evidence="8" type="ORF">LOTGIDRAFT_126787</name>
</gene>
<name>V3ZAG7_LOTGI</name>
<proteinExistence type="predicted"/>
<sequence length="174" mass="20578">MAATLRRLILLVSIFSSFLCRPILGWDEGDFEIFDAVEEVNQNFYEFLEVSPDASSKEIRKAYRKLTLKHHPDKNKEAEAEITFRKLVSVYEILKDEDKRKRYDKVLVEGLPDWRQPIFYYRRVRKMGLGELFILLAGIGTIGQFLTNWAVYFEKKLVVVSFIIILYESKRRKC</sequence>
<dbReference type="GeneID" id="20232635"/>
<feature type="signal peptide" evidence="6">
    <location>
        <begin position="1"/>
        <end position="25"/>
    </location>
</feature>
<evidence type="ECO:0000313" key="9">
    <source>
        <dbReference type="Proteomes" id="UP000030746"/>
    </source>
</evidence>
<keyword evidence="9" id="KW-1185">Reference proteome</keyword>
<dbReference type="InterPro" id="IPR052606">
    <property type="entry name" value="DnaJ_domain_protein"/>
</dbReference>
<evidence type="ECO:0000256" key="1">
    <source>
        <dbReference type="ARBA" id="ARBA00022692"/>
    </source>
</evidence>
<dbReference type="Proteomes" id="UP000030746">
    <property type="component" value="Unassembled WGS sequence"/>
</dbReference>
<reference evidence="8 9" key="1">
    <citation type="journal article" date="2013" name="Nature">
        <title>Insights into bilaterian evolution from three spiralian genomes.</title>
        <authorList>
            <person name="Simakov O."/>
            <person name="Marletaz F."/>
            <person name="Cho S.J."/>
            <person name="Edsinger-Gonzales E."/>
            <person name="Havlak P."/>
            <person name="Hellsten U."/>
            <person name="Kuo D.H."/>
            <person name="Larsson T."/>
            <person name="Lv J."/>
            <person name="Arendt D."/>
            <person name="Savage R."/>
            <person name="Osoegawa K."/>
            <person name="de Jong P."/>
            <person name="Grimwood J."/>
            <person name="Chapman J.A."/>
            <person name="Shapiro H."/>
            <person name="Aerts A."/>
            <person name="Otillar R.P."/>
            <person name="Terry A.Y."/>
            <person name="Boore J.L."/>
            <person name="Grigoriev I.V."/>
            <person name="Lindberg D.R."/>
            <person name="Seaver E.C."/>
            <person name="Weisblat D.A."/>
            <person name="Putnam N.H."/>
            <person name="Rokhsar D.S."/>
        </authorList>
    </citation>
    <scope>NUCLEOTIDE SEQUENCE [LARGE SCALE GENOMIC DNA]</scope>
</reference>
<keyword evidence="2 6" id="KW-0732">Signal</keyword>
<dbReference type="OMA" id="STISAWD"/>
<dbReference type="PROSITE" id="PS50076">
    <property type="entry name" value="DNAJ_2"/>
    <property type="match status" value="1"/>
</dbReference>
<dbReference type="EMBL" id="KB202793">
    <property type="protein sequence ID" value="ESO87958.1"/>
    <property type="molecule type" value="Genomic_DNA"/>
</dbReference>
<dbReference type="HOGENOM" id="CLU_037236_2_1_1"/>
<dbReference type="InterPro" id="IPR018253">
    <property type="entry name" value="DnaJ_domain_CS"/>
</dbReference>
<feature type="chain" id="PRO_5004715963" description="J domain-containing protein" evidence="6">
    <location>
        <begin position="26"/>
        <end position="174"/>
    </location>
</feature>
<dbReference type="InterPro" id="IPR036869">
    <property type="entry name" value="J_dom_sf"/>
</dbReference>
<dbReference type="AlphaFoldDB" id="V3ZAG7"/>
<evidence type="ECO:0000313" key="8">
    <source>
        <dbReference type="EMBL" id="ESO87958.1"/>
    </source>
</evidence>
<evidence type="ECO:0000256" key="2">
    <source>
        <dbReference type="ARBA" id="ARBA00022729"/>
    </source>
</evidence>
<accession>V3ZAG7</accession>
<dbReference type="OrthoDB" id="10250354at2759"/>
<dbReference type="RefSeq" id="XP_009061277.1">
    <property type="nucleotide sequence ID" value="XM_009063029.1"/>
</dbReference>
<dbReference type="PANTHER" id="PTHR44653:SF2">
    <property type="entry name" value="DNAJ HOMOLOG SUBFAMILY C MEMBER 1"/>
    <property type="match status" value="1"/>
</dbReference>
<dbReference type="SUPFAM" id="SSF46565">
    <property type="entry name" value="Chaperone J-domain"/>
    <property type="match status" value="1"/>
</dbReference>
<keyword evidence="1" id="KW-0812">Transmembrane</keyword>
<protein>
    <recommendedName>
        <fullName evidence="7">J domain-containing protein</fullName>
    </recommendedName>
</protein>
<dbReference type="CTD" id="20232635"/>
<dbReference type="InterPro" id="IPR001623">
    <property type="entry name" value="DnaJ_domain"/>
</dbReference>
<organism evidence="8 9">
    <name type="scientific">Lottia gigantea</name>
    <name type="common">Giant owl limpet</name>
    <dbReference type="NCBI Taxonomy" id="225164"/>
    <lineage>
        <taxon>Eukaryota</taxon>
        <taxon>Metazoa</taxon>
        <taxon>Spiralia</taxon>
        <taxon>Lophotrochozoa</taxon>
        <taxon>Mollusca</taxon>
        <taxon>Gastropoda</taxon>
        <taxon>Patellogastropoda</taxon>
        <taxon>Lottioidea</taxon>
        <taxon>Lottiidae</taxon>
        <taxon>Lottia</taxon>
    </lineage>
</organism>
<dbReference type="PRINTS" id="PR00625">
    <property type="entry name" value="JDOMAIN"/>
</dbReference>
<feature type="domain" description="J" evidence="7">
    <location>
        <begin position="43"/>
        <end position="107"/>
    </location>
</feature>
<dbReference type="CDD" id="cd06257">
    <property type="entry name" value="DnaJ"/>
    <property type="match status" value="1"/>
</dbReference>
<dbReference type="STRING" id="225164.V3ZAG7"/>
<keyword evidence="4" id="KW-0472">Membrane</keyword>
<evidence type="ECO:0000256" key="3">
    <source>
        <dbReference type="ARBA" id="ARBA00022989"/>
    </source>
</evidence>
<comment type="subcellular location">
    <subcellularLocation>
        <location evidence="5">Endomembrane system</location>
        <topology evidence="5">Single-pass membrane protein</topology>
    </subcellularLocation>
</comment>
<evidence type="ECO:0000256" key="4">
    <source>
        <dbReference type="ARBA" id="ARBA00023136"/>
    </source>
</evidence>
<dbReference type="KEGG" id="lgi:LOTGIDRAFT_126787"/>
<keyword evidence="3" id="KW-1133">Transmembrane helix</keyword>
<dbReference type="GO" id="GO:0012505">
    <property type="term" value="C:endomembrane system"/>
    <property type="evidence" value="ECO:0007669"/>
    <property type="project" value="UniProtKB-SubCell"/>
</dbReference>
<dbReference type="Gene3D" id="1.10.287.110">
    <property type="entry name" value="DnaJ domain"/>
    <property type="match status" value="1"/>
</dbReference>
<evidence type="ECO:0000259" key="7">
    <source>
        <dbReference type="PROSITE" id="PS50076"/>
    </source>
</evidence>
<dbReference type="PANTHER" id="PTHR44653">
    <property type="entry name" value="DNAJ HOMOLOG SUBFAMILY C MEMBER 1"/>
    <property type="match status" value="1"/>
</dbReference>